<keyword evidence="4" id="KW-1185">Reference proteome</keyword>
<organism evidence="3 4">
    <name type="scientific">Pseudonocardia zijingensis</name>
    <dbReference type="NCBI Taxonomy" id="153376"/>
    <lineage>
        <taxon>Bacteria</taxon>
        <taxon>Bacillati</taxon>
        <taxon>Actinomycetota</taxon>
        <taxon>Actinomycetes</taxon>
        <taxon>Pseudonocardiales</taxon>
        <taxon>Pseudonocardiaceae</taxon>
        <taxon>Pseudonocardia</taxon>
    </lineage>
</organism>
<name>A0ABN1QFV2_9PSEU</name>
<feature type="domain" description="Glycosyl transferase family 1" evidence="2">
    <location>
        <begin position="171"/>
        <end position="291"/>
    </location>
</feature>
<evidence type="ECO:0000313" key="4">
    <source>
        <dbReference type="Proteomes" id="UP001499967"/>
    </source>
</evidence>
<dbReference type="Gene3D" id="3.40.50.2000">
    <property type="entry name" value="Glycogen Phosphorylase B"/>
    <property type="match status" value="1"/>
</dbReference>
<dbReference type="Proteomes" id="UP001499967">
    <property type="component" value="Unassembled WGS sequence"/>
</dbReference>
<evidence type="ECO:0000259" key="2">
    <source>
        <dbReference type="Pfam" id="PF00534"/>
    </source>
</evidence>
<dbReference type="PANTHER" id="PTHR46401:SF2">
    <property type="entry name" value="GLYCOSYLTRANSFERASE WBBK-RELATED"/>
    <property type="match status" value="1"/>
</dbReference>
<dbReference type="SUPFAM" id="SSF53756">
    <property type="entry name" value="UDP-Glycosyltransferase/glycogen phosphorylase"/>
    <property type="match status" value="1"/>
</dbReference>
<comment type="caution">
    <text evidence="3">The sequence shown here is derived from an EMBL/GenBank/DDBJ whole genome shotgun (WGS) entry which is preliminary data.</text>
</comment>
<keyword evidence="1" id="KW-0808">Transferase</keyword>
<accession>A0ABN1QFV2</accession>
<sequence>MMANLFGMQAAIVSYRLGMADGVSVTAAQWAAALERIGMRVRTVAGDGDPDVRVPGLALDATHPPSPLDLAAALDGLDVVIADNICSLPLNVEAGEALARYLRGRPAVLRHHDLPWERERCAHLVSWPPDDPAWRHVTVNELARRELAARRGIAATTIYHGFSEERRPQDRERTREAIGVDTELLVLQPTRAIPRKNVDVGLGIAEALGATFWLTGPAEDGYGDELARLLARARVPVRRRLPDGVSVAAAYAACDAVVLPSSWEGFGLPLIEAALHRKPIVVNDFPVAAELRAFGFRWFPVDDPGRLGAWLADPDLALLDHNERVAEEHFGLDALAGRLQALLQPLVVRHPDLRAPAPTAVDV</sequence>
<evidence type="ECO:0000256" key="1">
    <source>
        <dbReference type="ARBA" id="ARBA00022679"/>
    </source>
</evidence>
<dbReference type="RefSeq" id="WP_343942801.1">
    <property type="nucleotide sequence ID" value="NZ_BAAAHP010000106.1"/>
</dbReference>
<dbReference type="InterPro" id="IPR001296">
    <property type="entry name" value="Glyco_trans_1"/>
</dbReference>
<dbReference type="Pfam" id="PF00534">
    <property type="entry name" value="Glycos_transf_1"/>
    <property type="match status" value="1"/>
</dbReference>
<protein>
    <recommendedName>
        <fullName evidence="2">Glycosyl transferase family 1 domain-containing protein</fullName>
    </recommendedName>
</protein>
<dbReference type="EMBL" id="BAAAHP010000106">
    <property type="protein sequence ID" value="GAA0942128.1"/>
    <property type="molecule type" value="Genomic_DNA"/>
</dbReference>
<gene>
    <name evidence="3" type="ORF">GCM10009559_38090</name>
</gene>
<evidence type="ECO:0000313" key="3">
    <source>
        <dbReference type="EMBL" id="GAA0942128.1"/>
    </source>
</evidence>
<dbReference type="PANTHER" id="PTHR46401">
    <property type="entry name" value="GLYCOSYLTRANSFERASE WBBK-RELATED"/>
    <property type="match status" value="1"/>
</dbReference>
<reference evidence="3 4" key="1">
    <citation type="journal article" date="2019" name="Int. J. Syst. Evol. Microbiol.">
        <title>The Global Catalogue of Microorganisms (GCM) 10K type strain sequencing project: providing services to taxonomists for standard genome sequencing and annotation.</title>
        <authorList>
            <consortium name="The Broad Institute Genomics Platform"/>
            <consortium name="The Broad Institute Genome Sequencing Center for Infectious Disease"/>
            <person name="Wu L."/>
            <person name="Ma J."/>
        </authorList>
    </citation>
    <scope>NUCLEOTIDE SEQUENCE [LARGE SCALE GENOMIC DNA]</scope>
    <source>
        <strain evidence="3 4">JCM 11117</strain>
    </source>
</reference>
<proteinExistence type="predicted"/>